<keyword evidence="7" id="KW-0175">Coiled coil</keyword>
<evidence type="ECO:0000256" key="3">
    <source>
        <dbReference type="ARBA" id="ARBA00022692"/>
    </source>
</evidence>
<evidence type="ECO:0000256" key="7">
    <source>
        <dbReference type="HAMAP-Rule" id="MF_00599"/>
    </source>
</evidence>
<name>Q21V36_ALBFT</name>
<dbReference type="Pfam" id="PF04977">
    <property type="entry name" value="DivIC"/>
    <property type="match status" value="1"/>
</dbReference>
<feature type="topological domain" description="Periplasmic" evidence="7">
    <location>
        <begin position="24"/>
        <end position="99"/>
    </location>
</feature>
<dbReference type="PANTHER" id="PTHR37485">
    <property type="entry name" value="CELL DIVISION PROTEIN FTSB"/>
    <property type="match status" value="1"/>
</dbReference>
<dbReference type="RefSeq" id="WP_011464935.1">
    <property type="nucleotide sequence ID" value="NC_007908.1"/>
</dbReference>
<keyword evidence="6 7" id="KW-0131">Cell cycle</keyword>
<dbReference type="GO" id="GO:0030428">
    <property type="term" value="C:cell septum"/>
    <property type="evidence" value="ECO:0007669"/>
    <property type="project" value="TreeGrafter"/>
</dbReference>
<keyword evidence="4 7" id="KW-1133">Transmembrane helix</keyword>
<proteinExistence type="inferred from homology"/>
<keyword evidence="7" id="KW-0997">Cell inner membrane</keyword>
<feature type="topological domain" description="Cytoplasmic" evidence="7">
    <location>
        <begin position="1"/>
        <end position="5"/>
    </location>
</feature>
<comment type="similarity">
    <text evidence="7">Belongs to the FtsB family.</text>
</comment>
<dbReference type="GO" id="GO:0043093">
    <property type="term" value="P:FtsZ-dependent cytokinesis"/>
    <property type="evidence" value="ECO:0007669"/>
    <property type="project" value="UniProtKB-UniRule"/>
</dbReference>
<dbReference type="EMBL" id="CP000267">
    <property type="protein sequence ID" value="ABD70367.1"/>
    <property type="molecule type" value="Genomic_DNA"/>
</dbReference>
<keyword evidence="5 7" id="KW-0472">Membrane</keyword>
<feature type="coiled-coil region" evidence="7">
    <location>
        <begin position="38"/>
        <end position="72"/>
    </location>
</feature>
<organism evidence="8 9">
    <name type="scientific">Albidiferax ferrireducens (strain ATCC BAA-621 / DSM 15236 / T118)</name>
    <name type="common">Rhodoferax ferrireducens</name>
    <dbReference type="NCBI Taxonomy" id="338969"/>
    <lineage>
        <taxon>Bacteria</taxon>
        <taxon>Pseudomonadati</taxon>
        <taxon>Pseudomonadota</taxon>
        <taxon>Betaproteobacteria</taxon>
        <taxon>Burkholderiales</taxon>
        <taxon>Comamonadaceae</taxon>
        <taxon>Rhodoferax</taxon>
    </lineage>
</organism>
<dbReference type="HOGENOM" id="CLU_134863_5_1_4"/>
<comment type="function">
    <text evidence="7">Essential cell division protein. May link together the upstream cell division proteins, which are predominantly cytoplasmic, with the downstream cell division proteins, which are predominantly periplasmic.</text>
</comment>
<dbReference type="KEGG" id="rfr:Rfer_2651"/>
<keyword evidence="1 7" id="KW-1003">Cell membrane</keyword>
<accession>Q21V36</accession>
<protein>
    <recommendedName>
        <fullName evidence="7">Cell division protein FtsB</fullName>
    </recommendedName>
</protein>
<evidence type="ECO:0000256" key="4">
    <source>
        <dbReference type="ARBA" id="ARBA00022989"/>
    </source>
</evidence>
<keyword evidence="9" id="KW-1185">Reference proteome</keyword>
<gene>
    <name evidence="7" type="primary">ftsB</name>
    <name evidence="8" type="ordered locus">Rfer_2651</name>
</gene>
<keyword evidence="3 7" id="KW-0812">Transmembrane</keyword>
<dbReference type="GO" id="GO:0005886">
    <property type="term" value="C:plasma membrane"/>
    <property type="evidence" value="ECO:0007669"/>
    <property type="project" value="UniProtKB-SubCell"/>
</dbReference>
<evidence type="ECO:0000313" key="9">
    <source>
        <dbReference type="Proteomes" id="UP000008332"/>
    </source>
</evidence>
<dbReference type="eggNOG" id="COG2919">
    <property type="taxonomic scope" value="Bacteria"/>
</dbReference>
<comment type="subcellular location">
    <subcellularLocation>
        <location evidence="7">Cell inner membrane</location>
        <topology evidence="7">Single-pass type II membrane protein</topology>
    </subcellularLocation>
    <text evidence="7">Localizes to the division septum.</text>
</comment>
<comment type="subunit">
    <text evidence="7">Part of a complex composed of FtsB, FtsL and FtsQ.</text>
</comment>
<dbReference type="HAMAP" id="MF_00599">
    <property type="entry name" value="FtsB"/>
    <property type="match status" value="1"/>
</dbReference>
<sequence length="99" mass="10969">MGHRVVPAALIALLVILHAQLWLGRGSLPSVAHLTQQLSSQKELNQQAQLANDRLAAEVRDLQEGLEMVEEKARMELGMVKPNEIYVQIANPLAPRNAR</sequence>
<evidence type="ECO:0000256" key="1">
    <source>
        <dbReference type="ARBA" id="ARBA00022475"/>
    </source>
</evidence>
<evidence type="ECO:0000256" key="2">
    <source>
        <dbReference type="ARBA" id="ARBA00022618"/>
    </source>
</evidence>
<dbReference type="InterPro" id="IPR023081">
    <property type="entry name" value="Cell_div_FtsB"/>
</dbReference>
<dbReference type="InterPro" id="IPR007060">
    <property type="entry name" value="FtsL/DivIC"/>
</dbReference>
<dbReference type="STRING" id="338969.Rfer_2651"/>
<dbReference type="Proteomes" id="UP000008332">
    <property type="component" value="Chromosome"/>
</dbReference>
<dbReference type="OrthoDB" id="7061211at2"/>
<evidence type="ECO:0000313" key="8">
    <source>
        <dbReference type="EMBL" id="ABD70367.1"/>
    </source>
</evidence>
<evidence type="ECO:0000256" key="5">
    <source>
        <dbReference type="ARBA" id="ARBA00023136"/>
    </source>
</evidence>
<keyword evidence="2 7" id="KW-0132">Cell division</keyword>
<dbReference type="PANTHER" id="PTHR37485:SF1">
    <property type="entry name" value="CELL DIVISION PROTEIN FTSB"/>
    <property type="match status" value="1"/>
</dbReference>
<evidence type="ECO:0000256" key="6">
    <source>
        <dbReference type="ARBA" id="ARBA00023306"/>
    </source>
</evidence>
<dbReference type="AlphaFoldDB" id="Q21V36"/>
<dbReference type="GO" id="GO:0032153">
    <property type="term" value="C:cell division site"/>
    <property type="evidence" value="ECO:0007669"/>
    <property type="project" value="UniProtKB-UniRule"/>
</dbReference>
<reference evidence="9" key="1">
    <citation type="submission" date="2006-02" db="EMBL/GenBank/DDBJ databases">
        <title>Complete sequence of chromosome of Rhodoferax ferrireducens DSM 15236.</title>
        <authorList>
            <person name="Copeland A."/>
            <person name="Lucas S."/>
            <person name="Lapidus A."/>
            <person name="Barry K."/>
            <person name="Detter J.C."/>
            <person name="Glavina del Rio T."/>
            <person name="Hammon N."/>
            <person name="Israni S."/>
            <person name="Pitluck S."/>
            <person name="Brettin T."/>
            <person name="Bruce D."/>
            <person name="Han C."/>
            <person name="Tapia R."/>
            <person name="Gilna P."/>
            <person name="Kiss H."/>
            <person name="Schmutz J."/>
            <person name="Larimer F."/>
            <person name="Land M."/>
            <person name="Kyrpides N."/>
            <person name="Ivanova N."/>
            <person name="Richardson P."/>
        </authorList>
    </citation>
    <scope>NUCLEOTIDE SEQUENCE [LARGE SCALE GENOMIC DNA]</scope>
    <source>
        <strain evidence="9">ATCC BAA-621 / DSM 15236 / T118</strain>
    </source>
</reference>